<dbReference type="RefSeq" id="WP_280322529.1">
    <property type="nucleotide sequence ID" value="NZ_CP118605.1"/>
</dbReference>
<feature type="domain" description="YCII-related" evidence="3">
    <location>
        <begin position="8"/>
        <end position="96"/>
    </location>
</feature>
<keyword evidence="5" id="KW-1185">Reference proteome</keyword>
<dbReference type="Proteomes" id="UP001236500">
    <property type="component" value="Chromosome"/>
</dbReference>
<evidence type="ECO:0000313" key="4">
    <source>
        <dbReference type="EMBL" id="WGL18528.1"/>
    </source>
</evidence>
<evidence type="ECO:0000256" key="1">
    <source>
        <dbReference type="ARBA" id="ARBA00007689"/>
    </source>
</evidence>
<dbReference type="PANTHER" id="PTHR33990">
    <property type="entry name" value="PROTEIN YJDN-RELATED"/>
    <property type="match status" value="1"/>
</dbReference>
<dbReference type="InterPro" id="IPR005545">
    <property type="entry name" value="YCII"/>
</dbReference>
<dbReference type="Gene3D" id="3.10.180.10">
    <property type="entry name" value="2,3-Dihydroxybiphenyl 1,2-Dioxygenase, domain 1"/>
    <property type="match status" value="1"/>
</dbReference>
<evidence type="ECO:0000313" key="5">
    <source>
        <dbReference type="Proteomes" id="UP001236500"/>
    </source>
</evidence>
<dbReference type="EMBL" id="CP118605">
    <property type="protein sequence ID" value="WGL18528.1"/>
    <property type="molecule type" value="Genomic_DNA"/>
</dbReference>
<sequence>MIIRKADANTEAEVMPTQADFEAMGRYNEQMLNDGVFIDGTGLKPSSYGARIDFHDGQPVVTDGPFTETKELIAGFTLFEAASKAEAIERVKQWPPSDGDGNVSLELRQLYEMADFEEGEGLDVHKDMDARMQRQPASICPHLSFEGNCAEALTFYAEVLGGDLQMMMTYRDSPMASDFGDAWQDKVIHGTIAIGKLKLSGCDVPPGRYHKPQGLDVQISFPEVERARAAFCELADQGTISMPFEETFWSKGFGMVTDRFGIAWMVNTDSPNEP</sequence>
<dbReference type="SUPFAM" id="SSF54909">
    <property type="entry name" value="Dimeric alpha+beta barrel"/>
    <property type="match status" value="1"/>
</dbReference>
<reference evidence="4 5" key="1">
    <citation type="submission" date="2023-02" db="EMBL/GenBank/DDBJ databases">
        <title>Description and genomic characterization of Microbulbifer bruguierae sp. nov., isolated from the sediment of mangrove plant Bruguiera sexangula.</title>
        <authorList>
            <person name="Long M."/>
        </authorList>
    </citation>
    <scope>NUCLEOTIDE SEQUENCE [LARGE SCALE GENOMIC DNA]</scope>
    <source>
        <strain evidence="4 5">H12</strain>
    </source>
</reference>
<dbReference type="InterPro" id="IPR028973">
    <property type="entry name" value="PhnB-like"/>
</dbReference>
<evidence type="ECO:0000259" key="3">
    <source>
        <dbReference type="Pfam" id="PF03795"/>
    </source>
</evidence>
<accession>A0ABY8NLP3</accession>
<dbReference type="CDD" id="cd06588">
    <property type="entry name" value="PhnB_like"/>
    <property type="match status" value="1"/>
</dbReference>
<dbReference type="SUPFAM" id="SSF54593">
    <property type="entry name" value="Glyoxalase/Bleomycin resistance protein/Dihydroxybiphenyl dioxygenase"/>
    <property type="match status" value="1"/>
</dbReference>
<evidence type="ECO:0000259" key="2">
    <source>
        <dbReference type="Pfam" id="PF00903"/>
    </source>
</evidence>
<protein>
    <submittedName>
        <fullName evidence="4">YciI family protein</fullName>
    </submittedName>
</protein>
<organism evidence="4 5">
    <name type="scientific">Microbulbifer bruguierae</name>
    <dbReference type="NCBI Taxonomy" id="3029061"/>
    <lineage>
        <taxon>Bacteria</taxon>
        <taxon>Pseudomonadati</taxon>
        <taxon>Pseudomonadota</taxon>
        <taxon>Gammaproteobacteria</taxon>
        <taxon>Cellvibrionales</taxon>
        <taxon>Microbulbiferaceae</taxon>
        <taxon>Microbulbifer</taxon>
    </lineage>
</organism>
<gene>
    <name evidence="4" type="ORF">PVT68_14045</name>
</gene>
<dbReference type="Pfam" id="PF00903">
    <property type="entry name" value="Glyoxalase"/>
    <property type="match status" value="1"/>
</dbReference>
<dbReference type="InterPro" id="IPR004360">
    <property type="entry name" value="Glyas_Fos-R_dOase_dom"/>
</dbReference>
<dbReference type="InterPro" id="IPR011008">
    <property type="entry name" value="Dimeric_a/b-barrel"/>
</dbReference>
<dbReference type="Pfam" id="PF03795">
    <property type="entry name" value="YCII"/>
    <property type="match status" value="1"/>
</dbReference>
<dbReference type="Gene3D" id="3.30.70.1060">
    <property type="entry name" value="Dimeric alpha+beta barrel"/>
    <property type="match status" value="1"/>
</dbReference>
<dbReference type="InterPro" id="IPR029068">
    <property type="entry name" value="Glyas_Bleomycin-R_OHBP_Dase"/>
</dbReference>
<dbReference type="PANTHER" id="PTHR33990:SF1">
    <property type="entry name" value="PROTEIN YJDN"/>
    <property type="match status" value="1"/>
</dbReference>
<proteinExistence type="inferred from homology"/>
<name>A0ABY8NLP3_9GAMM</name>
<feature type="domain" description="Glyoxalase/fosfomycin resistance/dioxygenase" evidence="2">
    <location>
        <begin position="147"/>
        <end position="266"/>
    </location>
</feature>
<comment type="similarity">
    <text evidence="1">Belongs to the YciI family.</text>
</comment>